<feature type="chain" id="PRO_5047413896" description="Lipoprotein" evidence="2">
    <location>
        <begin position="22"/>
        <end position="67"/>
    </location>
</feature>
<dbReference type="RefSeq" id="WP_021185646.1">
    <property type="nucleotide sequence ID" value="NZ_JAUOOM010000015.1"/>
</dbReference>
<dbReference type="Proteomes" id="UP001171299">
    <property type="component" value="Unassembled WGS sequence"/>
</dbReference>
<organism evidence="3 4">
    <name type="scientific">Pantoea phytobeneficialis</name>
    <dbReference type="NCBI Taxonomy" id="2052056"/>
    <lineage>
        <taxon>Bacteria</taxon>
        <taxon>Pseudomonadati</taxon>
        <taxon>Pseudomonadota</taxon>
        <taxon>Gammaproteobacteria</taxon>
        <taxon>Enterobacterales</taxon>
        <taxon>Erwiniaceae</taxon>
        <taxon>Pantoea</taxon>
    </lineage>
</organism>
<evidence type="ECO:0000313" key="3">
    <source>
        <dbReference type="EMBL" id="MDO6408011.1"/>
    </source>
</evidence>
<proteinExistence type="predicted"/>
<protein>
    <recommendedName>
        <fullName evidence="5">Lipoprotein</fullName>
    </recommendedName>
</protein>
<sequence length="67" mass="7489">MMRKMPLAAWFFLLLSFGSCAQPLPGPPHMHAYSGRHLDAGNSGIADVAETPDEHIQERRDEVGYHQ</sequence>
<evidence type="ECO:0000256" key="1">
    <source>
        <dbReference type="SAM" id="MobiDB-lite"/>
    </source>
</evidence>
<evidence type="ECO:0000256" key="2">
    <source>
        <dbReference type="SAM" id="SignalP"/>
    </source>
</evidence>
<dbReference type="EMBL" id="JAUOOM010000015">
    <property type="protein sequence ID" value="MDO6408011.1"/>
    <property type="molecule type" value="Genomic_DNA"/>
</dbReference>
<dbReference type="PROSITE" id="PS51257">
    <property type="entry name" value="PROKAR_LIPOPROTEIN"/>
    <property type="match status" value="1"/>
</dbReference>
<feature type="compositionally biased region" description="Basic and acidic residues" evidence="1">
    <location>
        <begin position="52"/>
        <end position="67"/>
    </location>
</feature>
<feature type="signal peptide" evidence="2">
    <location>
        <begin position="1"/>
        <end position="21"/>
    </location>
</feature>
<gene>
    <name evidence="3" type="ORF">Q3404_15645</name>
</gene>
<evidence type="ECO:0000313" key="4">
    <source>
        <dbReference type="Proteomes" id="UP001171299"/>
    </source>
</evidence>
<accession>A0ABT8XX31</accession>
<name>A0ABT8XX31_9GAMM</name>
<comment type="caution">
    <text evidence="3">The sequence shown here is derived from an EMBL/GenBank/DDBJ whole genome shotgun (WGS) entry which is preliminary data.</text>
</comment>
<reference evidence="3" key="1">
    <citation type="submission" date="2023-07" db="EMBL/GenBank/DDBJ databases">
        <title>The extreme plant-growth-promoting properties of Pantoea phytobeneficialis PF55 revealed by functional and genomic analysis.</title>
        <authorList>
            <person name="Nascimento F.X."/>
            <person name="Marcio R.J."/>
        </authorList>
    </citation>
    <scope>NUCLEOTIDE SEQUENCE</scope>
    <source>
        <strain evidence="3">PF55</strain>
    </source>
</reference>
<keyword evidence="2" id="KW-0732">Signal</keyword>
<feature type="region of interest" description="Disordered" evidence="1">
    <location>
        <begin position="43"/>
        <end position="67"/>
    </location>
</feature>
<evidence type="ECO:0008006" key="5">
    <source>
        <dbReference type="Google" id="ProtNLM"/>
    </source>
</evidence>
<keyword evidence="4" id="KW-1185">Reference proteome</keyword>